<keyword evidence="10" id="KW-0443">Lipid metabolism</keyword>
<evidence type="ECO:0000256" key="4">
    <source>
        <dbReference type="ARBA" id="ARBA00012650"/>
    </source>
</evidence>
<evidence type="ECO:0000256" key="8">
    <source>
        <dbReference type="ARBA" id="ARBA00022676"/>
    </source>
</evidence>
<evidence type="ECO:0000256" key="6">
    <source>
        <dbReference type="ARBA" id="ARBA00022490"/>
    </source>
</evidence>
<evidence type="ECO:0000256" key="15">
    <source>
        <dbReference type="ARBA" id="ARBA00029843"/>
    </source>
</evidence>
<dbReference type="InterPro" id="IPR002213">
    <property type="entry name" value="UDP_glucos_trans"/>
</dbReference>
<dbReference type="SMART" id="SM00233">
    <property type="entry name" value="PH"/>
    <property type="match status" value="1"/>
</dbReference>
<dbReference type="InterPro" id="IPR004182">
    <property type="entry name" value="GRAM"/>
</dbReference>
<dbReference type="PANTHER" id="PTHR48050:SF25">
    <property type="entry name" value="STEROL 3-BETA-GLUCOSYLTRANSFERASE"/>
    <property type="match status" value="1"/>
</dbReference>
<dbReference type="InterPro" id="IPR010610">
    <property type="entry name" value="EryCIII-like_C"/>
</dbReference>
<comment type="catalytic activity">
    <reaction evidence="16">
        <text>ergosterol + UDP-alpha-D-glucose = ergosteryl 3-beta-D-glucoside + UDP + H(+)</text>
        <dbReference type="Rhea" id="RHEA:61836"/>
        <dbReference type="ChEBI" id="CHEBI:15378"/>
        <dbReference type="ChEBI" id="CHEBI:16933"/>
        <dbReference type="ChEBI" id="CHEBI:52973"/>
        <dbReference type="ChEBI" id="CHEBI:58223"/>
        <dbReference type="ChEBI" id="CHEBI:58885"/>
    </reaction>
    <physiologicalReaction direction="left-to-right" evidence="16">
        <dbReference type="Rhea" id="RHEA:61837"/>
    </physiologicalReaction>
</comment>
<evidence type="ECO:0000313" key="21">
    <source>
        <dbReference type="EMBL" id="ORY54999.1"/>
    </source>
</evidence>
<gene>
    <name evidence="21" type="ORF">BCR35DRAFT_319588</name>
</gene>
<feature type="compositionally biased region" description="Pro residues" evidence="18">
    <location>
        <begin position="20"/>
        <end position="38"/>
    </location>
</feature>
<evidence type="ECO:0000256" key="12">
    <source>
        <dbReference type="ARBA" id="ARBA00023136"/>
    </source>
</evidence>
<feature type="region of interest" description="Disordered" evidence="18">
    <location>
        <begin position="1026"/>
        <end position="1048"/>
    </location>
</feature>
<dbReference type="PROSITE" id="PS50206">
    <property type="entry name" value="RHODANESE_3"/>
    <property type="match status" value="1"/>
</dbReference>
<dbReference type="STRING" id="106004.A0A1Y2D6U0"/>
<keyword evidence="14" id="KW-0753">Steroid metabolism</keyword>
<feature type="compositionally biased region" description="Pro residues" evidence="18">
    <location>
        <begin position="1"/>
        <end position="13"/>
    </location>
</feature>
<feature type="compositionally biased region" description="Pro residues" evidence="18">
    <location>
        <begin position="367"/>
        <end position="377"/>
    </location>
</feature>
<dbReference type="SUPFAM" id="SSF50729">
    <property type="entry name" value="PH domain-like"/>
    <property type="match status" value="1"/>
</dbReference>
<feature type="region of interest" description="Disordered" evidence="18">
    <location>
        <begin position="1"/>
        <end position="60"/>
    </location>
</feature>
<evidence type="ECO:0000256" key="18">
    <source>
        <dbReference type="SAM" id="MobiDB-lite"/>
    </source>
</evidence>
<feature type="domain" description="Rhodanese" evidence="20">
    <location>
        <begin position="283"/>
        <end position="300"/>
    </location>
</feature>
<dbReference type="InterPro" id="IPR011993">
    <property type="entry name" value="PH-like_dom_sf"/>
</dbReference>
<dbReference type="GO" id="GO:0016020">
    <property type="term" value="C:membrane"/>
    <property type="evidence" value="ECO:0007669"/>
    <property type="project" value="UniProtKB-SubCell"/>
</dbReference>
<evidence type="ECO:0000256" key="1">
    <source>
        <dbReference type="ARBA" id="ARBA00004170"/>
    </source>
</evidence>
<dbReference type="FunFam" id="3.40.50.2000:FF:000029">
    <property type="entry name" value="Sterol 3-beta-glucosyltransferase"/>
    <property type="match status" value="1"/>
</dbReference>
<evidence type="ECO:0000256" key="11">
    <source>
        <dbReference type="ARBA" id="ARBA00023011"/>
    </source>
</evidence>
<dbReference type="InterPro" id="IPR048065">
    <property type="entry name" value="ATG26_PH_GRAM2"/>
</dbReference>
<feature type="region of interest" description="Disordered" evidence="18">
    <location>
        <begin position="293"/>
        <end position="425"/>
    </location>
</feature>
<keyword evidence="7" id="KW-0444">Lipid biosynthesis</keyword>
<dbReference type="OrthoDB" id="10261837at2759"/>
<comment type="caution">
    <text evidence="21">The sequence shown here is derived from an EMBL/GenBank/DDBJ whole genome shotgun (WGS) entry which is preliminary data.</text>
</comment>
<dbReference type="InterPro" id="IPR048066">
    <property type="entry name" value="ATG26_PH_GRAM1"/>
</dbReference>
<dbReference type="GO" id="GO:0005975">
    <property type="term" value="P:carbohydrate metabolic process"/>
    <property type="evidence" value="ECO:0007669"/>
    <property type="project" value="InterPro"/>
</dbReference>
<feature type="compositionally biased region" description="Polar residues" evidence="18">
    <location>
        <begin position="1037"/>
        <end position="1048"/>
    </location>
</feature>
<dbReference type="Proteomes" id="UP000193467">
    <property type="component" value="Unassembled WGS sequence"/>
</dbReference>
<dbReference type="SUPFAM" id="SSF53756">
    <property type="entry name" value="UDP-Glycosyltransferase/glycogen phosphorylase"/>
    <property type="match status" value="1"/>
</dbReference>
<dbReference type="GO" id="GO:0016126">
    <property type="term" value="P:sterol biosynthetic process"/>
    <property type="evidence" value="ECO:0007669"/>
    <property type="project" value="UniProtKB-KW"/>
</dbReference>
<dbReference type="EMBL" id="MCGR01000093">
    <property type="protein sequence ID" value="ORY54999.1"/>
    <property type="molecule type" value="Genomic_DNA"/>
</dbReference>
<dbReference type="InterPro" id="IPR001763">
    <property type="entry name" value="Rhodanese-like_dom"/>
</dbReference>
<evidence type="ECO:0000256" key="2">
    <source>
        <dbReference type="ARBA" id="ARBA00004496"/>
    </source>
</evidence>
<comment type="subcellular location">
    <subcellularLocation>
        <location evidence="2">Cytoplasm</location>
    </subcellularLocation>
    <subcellularLocation>
        <location evidence="1">Membrane</location>
        <topology evidence="1">Peripheral membrane protein</topology>
    </subcellularLocation>
</comment>
<feature type="domain" description="PH" evidence="19">
    <location>
        <begin position="122"/>
        <end position="217"/>
    </location>
</feature>
<dbReference type="InParanoid" id="A0A1Y2D6U0"/>
<comment type="catalytic activity">
    <reaction evidence="17">
        <text>a sterol + UDP-alpha-D-glucose = a sterol 3-beta-D-glucoside + UDP + H(+)</text>
        <dbReference type="Rhea" id="RHEA:22724"/>
        <dbReference type="ChEBI" id="CHEBI:15378"/>
        <dbReference type="ChEBI" id="CHEBI:15889"/>
        <dbReference type="ChEBI" id="CHEBI:37424"/>
        <dbReference type="ChEBI" id="CHEBI:58223"/>
        <dbReference type="ChEBI" id="CHEBI:58885"/>
        <dbReference type="EC" id="2.4.1.173"/>
    </reaction>
    <physiologicalReaction direction="left-to-right" evidence="17">
        <dbReference type="Rhea" id="RHEA:22725"/>
    </physiologicalReaction>
</comment>
<evidence type="ECO:0000256" key="13">
    <source>
        <dbReference type="ARBA" id="ARBA00023166"/>
    </source>
</evidence>
<keyword evidence="8" id="KW-0328">Glycosyltransferase</keyword>
<dbReference type="Pfam" id="PF06722">
    <property type="entry name" value="EryCIII-like_C"/>
    <property type="match status" value="1"/>
</dbReference>
<dbReference type="FunFam" id="2.30.29.30:FF:000391">
    <property type="entry name" value="Sterol 3-beta-glucosyltransferase"/>
    <property type="match status" value="1"/>
</dbReference>
<dbReference type="PANTHER" id="PTHR48050">
    <property type="entry name" value="STEROL 3-BETA-GLUCOSYLTRANSFERASE"/>
    <property type="match status" value="1"/>
</dbReference>
<evidence type="ECO:0000256" key="10">
    <source>
        <dbReference type="ARBA" id="ARBA00022955"/>
    </source>
</evidence>
<keyword evidence="22" id="KW-1185">Reference proteome</keyword>
<evidence type="ECO:0000256" key="16">
    <source>
        <dbReference type="ARBA" id="ARBA00047886"/>
    </source>
</evidence>
<dbReference type="CDD" id="cd03784">
    <property type="entry name" value="GT1_Gtf-like"/>
    <property type="match status" value="1"/>
</dbReference>
<sequence>MSSSLPPPIPPPLTTALTTPLPPSTNPSRAPSPSPSPALPKVEIPASKSEELNRSLSSSTTVERRKRLASKLEEVFGFQEGAEEVVAEFPCWLFRSILLQGFLFLTTDHLAFYAYLHPREGKTLRSGALSARGPKTRHYFRHWFVLKADSLSWYPSSTDPYFPLAVLDLHYITAIEPSKTHARHWKILKAEGRWEHFSADSEASRDEWVKAVRKAVFRCRNEGESVKISIPLSTILSIERSTSLEFAEMIRIKVYDAEEGEGGFEEDEYWLSYFEDLEVALGVLRGGWERWKREHPEEQEGEGRVEQRVESSLRREREREKEGRKEEQGQGHGKSTSWSESLSSRLRLFPSSSSSSASAPLTSSKGLPPPSSAPSPLPSHSQSSTASPPPPQHSRTSRHHLIPLLPPLRPPPTPNPNPTTATPNHHLPLRPAPFFLTLEPPPHPRQQFPAYLFRGLPIYGKIIISTTFLCFKSTGVLAKTRMILPFSDIIGLSKHRSYRIGYSGLIVVIKGHEEIFFELSTSERRDECMAQLEHRVELVQQQLAEGETPGDTKEHREHLDLLNLAASRMSLGSTEGGEEQERLIEQALFRTSTGSSIPHPPSESIANQPPIMFCSTSSDFVTFRPEKSLKFTCLTIGSRGDVQPYIALCKGLMAEGHRCRIASHGEYRKWVEGHGIEFEEVGGDPAELMQLMIAHDFFTISFMKEAVGRFRGWLDDLLETTWKACQDTDVLIESPSAIAGYHIAEALRIPYYRAFTMPWSRTRAYPHAFAVPDHKMGGGYNYMTYTMFEQIFWRATSGQVNRWRRKTLGIRSTNLEVMQQHKIPFLYNFSPVVVPPPLDWRENIHPPADLLAFLDKAKAASQKVVFVGFGSIIIPDPLEMTRVVSEAVQQSDVYAIVAKGCIPHDWLFPRIDAAVHHGGAGTTGASLRAGLPTIIKPFFGDQHFYADRVATLGIGSAVRDMTVANLAEAIIKAVTDEKQISRAKLAGEAIRKEDGVGNAIECIYRDLEYAKSLIPPPSNCEWEEHDCPRGGRDCARPSSTGWETTSSA</sequence>
<dbReference type="CDD" id="cd13216">
    <property type="entry name" value="PH-GRAM2_AGT26"/>
    <property type="match status" value="1"/>
</dbReference>
<dbReference type="Pfam" id="PF00169">
    <property type="entry name" value="PH"/>
    <property type="match status" value="1"/>
</dbReference>
<evidence type="ECO:0000256" key="7">
    <source>
        <dbReference type="ARBA" id="ARBA00022516"/>
    </source>
</evidence>
<evidence type="ECO:0000256" key="14">
    <source>
        <dbReference type="ARBA" id="ARBA00023221"/>
    </source>
</evidence>
<feature type="compositionally biased region" description="Basic and acidic residues" evidence="18">
    <location>
        <begin position="1026"/>
        <end position="1035"/>
    </location>
</feature>
<feature type="compositionally biased region" description="Low complexity" evidence="18">
    <location>
        <begin position="335"/>
        <end position="364"/>
    </location>
</feature>
<dbReference type="CDD" id="cd13215">
    <property type="entry name" value="PH-GRAM1_AGT26"/>
    <property type="match status" value="1"/>
</dbReference>
<evidence type="ECO:0000259" key="19">
    <source>
        <dbReference type="PROSITE" id="PS50003"/>
    </source>
</evidence>
<keyword evidence="6" id="KW-0963">Cytoplasm</keyword>
<dbReference type="Pfam" id="PF02893">
    <property type="entry name" value="GRAM"/>
    <property type="match status" value="1"/>
</dbReference>
<dbReference type="InterPro" id="IPR004276">
    <property type="entry name" value="GlycoTrans_28_N"/>
</dbReference>
<feature type="compositionally biased region" description="Pro residues" evidence="18">
    <location>
        <begin position="404"/>
        <end position="417"/>
    </location>
</feature>
<dbReference type="AlphaFoldDB" id="A0A1Y2D6U0"/>
<dbReference type="InterPro" id="IPR050426">
    <property type="entry name" value="Glycosyltransferase_28"/>
</dbReference>
<feature type="compositionally biased region" description="Basic and acidic residues" evidence="18">
    <location>
        <begin position="293"/>
        <end position="329"/>
    </location>
</feature>
<dbReference type="InterPro" id="IPR001849">
    <property type="entry name" value="PH_domain"/>
</dbReference>
<dbReference type="SMART" id="SM00568">
    <property type="entry name" value="GRAM"/>
    <property type="match status" value="2"/>
</dbReference>
<dbReference type="Gene3D" id="3.40.50.2000">
    <property type="entry name" value="Glycogen Phosphorylase B"/>
    <property type="match status" value="2"/>
</dbReference>
<keyword evidence="13" id="KW-1207">Sterol metabolism</keyword>
<evidence type="ECO:0000313" key="22">
    <source>
        <dbReference type="Proteomes" id="UP000193467"/>
    </source>
</evidence>
<reference evidence="21 22" key="1">
    <citation type="submission" date="2016-07" db="EMBL/GenBank/DDBJ databases">
        <title>Pervasive Adenine N6-methylation of Active Genes in Fungi.</title>
        <authorList>
            <consortium name="DOE Joint Genome Institute"/>
            <person name="Mondo S.J."/>
            <person name="Dannebaum R.O."/>
            <person name="Kuo R.C."/>
            <person name="Labutti K."/>
            <person name="Haridas S."/>
            <person name="Kuo A."/>
            <person name="Salamov A."/>
            <person name="Ahrendt S.R."/>
            <person name="Lipzen A."/>
            <person name="Sullivan W."/>
            <person name="Andreopoulos W.B."/>
            <person name="Clum A."/>
            <person name="Lindquist E."/>
            <person name="Daum C."/>
            <person name="Ramamoorthy G.K."/>
            <person name="Gryganskyi A."/>
            <person name="Culley D."/>
            <person name="Magnuson J.K."/>
            <person name="James T.Y."/>
            <person name="O'Malley M.A."/>
            <person name="Stajich J.E."/>
            <person name="Spatafora J.W."/>
            <person name="Visel A."/>
            <person name="Grigoriev I.V."/>
        </authorList>
    </citation>
    <scope>NUCLEOTIDE SEQUENCE [LARGE SCALE GENOMIC DNA]</scope>
    <source>
        <strain evidence="21 22">62-1032</strain>
    </source>
</reference>
<evidence type="ECO:0000256" key="9">
    <source>
        <dbReference type="ARBA" id="ARBA00022679"/>
    </source>
</evidence>
<accession>A0A1Y2D6U0</accession>
<organism evidence="21 22">
    <name type="scientific">Leucosporidium creatinivorum</name>
    <dbReference type="NCBI Taxonomy" id="106004"/>
    <lineage>
        <taxon>Eukaryota</taxon>
        <taxon>Fungi</taxon>
        <taxon>Dikarya</taxon>
        <taxon>Basidiomycota</taxon>
        <taxon>Pucciniomycotina</taxon>
        <taxon>Microbotryomycetes</taxon>
        <taxon>Leucosporidiales</taxon>
        <taxon>Leucosporidium</taxon>
    </lineage>
</organism>
<keyword evidence="11" id="KW-0756">Sterol biosynthesis</keyword>
<dbReference type="EC" id="2.4.1.173" evidence="4"/>
<dbReference type="GO" id="GO:0016906">
    <property type="term" value="F:sterol 3-beta-glucosyltransferase activity"/>
    <property type="evidence" value="ECO:0007669"/>
    <property type="project" value="UniProtKB-EC"/>
</dbReference>
<dbReference type="Pfam" id="PF03033">
    <property type="entry name" value="Glyco_transf_28"/>
    <property type="match status" value="1"/>
</dbReference>
<dbReference type="PROSITE" id="PS50003">
    <property type="entry name" value="PH_DOMAIN"/>
    <property type="match status" value="1"/>
</dbReference>
<dbReference type="GO" id="GO:0005737">
    <property type="term" value="C:cytoplasm"/>
    <property type="evidence" value="ECO:0007669"/>
    <property type="project" value="UniProtKB-SubCell"/>
</dbReference>
<dbReference type="Gene3D" id="2.30.29.30">
    <property type="entry name" value="Pleckstrin-homology domain (PH domain)/Phosphotyrosine-binding domain (PTB)"/>
    <property type="match status" value="3"/>
</dbReference>
<name>A0A1Y2D6U0_9BASI</name>
<proteinExistence type="inferred from homology"/>
<protein>
    <recommendedName>
        <fullName evidence="5">Sterol 3-beta-glucosyltransferase</fullName>
        <ecNumber evidence="4">2.4.1.173</ecNumber>
    </recommendedName>
    <alternativeName>
        <fullName evidence="15">Autophagy-related protein 26</fullName>
    </alternativeName>
</protein>
<evidence type="ECO:0000256" key="5">
    <source>
        <dbReference type="ARBA" id="ARBA00017894"/>
    </source>
</evidence>
<comment type="similarity">
    <text evidence="3">Belongs to the glycosyltransferase 28 family.</text>
</comment>
<evidence type="ECO:0000256" key="3">
    <source>
        <dbReference type="ARBA" id="ARBA00006962"/>
    </source>
</evidence>
<keyword evidence="12" id="KW-0472">Membrane</keyword>
<keyword evidence="9" id="KW-0808">Transferase</keyword>
<evidence type="ECO:0000256" key="17">
    <source>
        <dbReference type="ARBA" id="ARBA00049453"/>
    </source>
</evidence>
<keyword evidence="10" id="KW-0752">Steroid biosynthesis</keyword>
<evidence type="ECO:0000259" key="20">
    <source>
        <dbReference type="PROSITE" id="PS50206"/>
    </source>
</evidence>